<reference evidence="2" key="1">
    <citation type="submission" date="2022-08" db="EMBL/GenBank/DDBJ databases">
        <authorList>
            <consortium name="DOE Joint Genome Institute"/>
            <person name="Min B."/>
            <person name="Riley R."/>
            <person name="Sierra-Patev S."/>
            <person name="Naranjo-Ortiz M."/>
            <person name="Looney B."/>
            <person name="Konkel Z."/>
            <person name="Slot J.C."/>
            <person name="Sakamoto Y."/>
            <person name="Steenwyk J.L."/>
            <person name="Rokas A."/>
            <person name="Carro J."/>
            <person name="Camarero S."/>
            <person name="Ferreira P."/>
            <person name="Molpeceres G."/>
            <person name="Ruiz-Duenas F.J."/>
            <person name="Serrano A."/>
            <person name="Henrissat B."/>
            <person name="Drula E."/>
            <person name="Hughes K.W."/>
            <person name="Mata J.L."/>
            <person name="Ishikawa N.K."/>
            <person name="Vargas-Isla R."/>
            <person name="Ushijima S."/>
            <person name="Smith C.A."/>
            <person name="Ahrendt S."/>
            <person name="Andreopoulos W."/>
            <person name="He G."/>
            <person name="Labutti K."/>
            <person name="Lipzen A."/>
            <person name="Ng V."/>
            <person name="Sandor L."/>
            <person name="Barry K."/>
            <person name="Martinez A.T."/>
            <person name="Xiao Y."/>
            <person name="Gibbons J.G."/>
            <person name="Terashima K."/>
            <person name="Hibbett D.S."/>
            <person name="Grigoriev I.V."/>
        </authorList>
    </citation>
    <scope>NUCLEOTIDE SEQUENCE</scope>
    <source>
        <strain evidence="2">TFB7829</strain>
    </source>
</reference>
<dbReference type="Proteomes" id="UP001163850">
    <property type="component" value="Unassembled WGS sequence"/>
</dbReference>
<organism evidence="2 3">
    <name type="scientific">Lentinula detonsa</name>
    <dbReference type="NCBI Taxonomy" id="2804962"/>
    <lineage>
        <taxon>Eukaryota</taxon>
        <taxon>Fungi</taxon>
        <taxon>Dikarya</taxon>
        <taxon>Basidiomycota</taxon>
        <taxon>Agaricomycotina</taxon>
        <taxon>Agaricomycetes</taxon>
        <taxon>Agaricomycetidae</taxon>
        <taxon>Agaricales</taxon>
        <taxon>Marasmiineae</taxon>
        <taxon>Omphalotaceae</taxon>
        <taxon>Lentinula</taxon>
    </lineage>
</organism>
<evidence type="ECO:0000256" key="1">
    <source>
        <dbReference type="SAM" id="SignalP"/>
    </source>
</evidence>
<proteinExistence type="predicted"/>
<evidence type="ECO:0000313" key="3">
    <source>
        <dbReference type="Proteomes" id="UP001163850"/>
    </source>
</evidence>
<protein>
    <submittedName>
        <fullName evidence="2">Uncharacterized protein</fullName>
    </submittedName>
</protein>
<evidence type="ECO:0000313" key="2">
    <source>
        <dbReference type="EMBL" id="KAJ3986551.1"/>
    </source>
</evidence>
<feature type="chain" id="PRO_5041389659" evidence="1">
    <location>
        <begin position="31"/>
        <end position="131"/>
    </location>
</feature>
<dbReference type="AlphaFoldDB" id="A0AA38Q455"/>
<dbReference type="EMBL" id="MU801938">
    <property type="protein sequence ID" value="KAJ3986551.1"/>
    <property type="molecule type" value="Genomic_DNA"/>
</dbReference>
<comment type="caution">
    <text evidence="2">The sequence shown here is derived from an EMBL/GenBank/DDBJ whole genome shotgun (WGS) entry which is preliminary data.</text>
</comment>
<gene>
    <name evidence="2" type="ORF">F5890DRAFT_1502736</name>
</gene>
<feature type="signal peptide" evidence="1">
    <location>
        <begin position="1"/>
        <end position="30"/>
    </location>
</feature>
<name>A0AA38Q455_9AGAR</name>
<keyword evidence="1" id="KW-0732">Signal</keyword>
<accession>A0AA38Q455</accession>
<sequence length="131" mass="14855">MLSFSETLHLHCGQGSLTTALLFILSLCSAQCNIGLNDRKTLAHAEKSSLRAREFSRSQDRANTKMHLENQKHSKKCQASTCQGCRMNICTTADFASLSDAWYHNMSSESKEKTRKVNEHWFEPNSPRAIY</sequence>